<evidence type="ECO:0000256" key="11">
    <source>
        <dbReference type="ARBA" id="ARBA00023049"/>
    </source>
</evidence>
<evidence type="ECO:0000256" key="8">
    <source>
        <dbReference type="ARBA" id="ARBA00022801"/>
    </source>
</evidence>
<feature type="domain" description="AAA+ ATPase" evidence="15">
    <location>
        <begin position="247"/>
        <end position="383"/>
    </location>
</feature>
<dbReference type="Pfam" id="PF17862">
    <property type="entry name" value="AAA_lid_3"/>
    <property type="match status" value="1"/>
</dbReference>
<keyword evidence="6" id="KW-0479">Metal-binding</keyword>
<dbReference type="FunFam" id="1.20.58.760:FF:000002">
    <property type="entry name" value="ATP-dependent zinc metalloprotease FtsH"/>
    <property type="match status" value="1"/>
</dbReference>
<dbReference type="EMBL" id="CP001576">
    <property type="protein sequence ID" value="ACO69882.1"/>
    <property type="molecule type" value="Genomic_DNA"/>
</dbReference>
<dbReference type="InterPro" id="IPR003593">
    <property type="entry name" value="AAA+_ATPase"/>
</dbReference>
<comment type="subcellular location">
    <subcellularLocation>
        <location evidence="2">Mitochondrion</location>
    </subcellularLocation>
</comment>
<dbReference type="MEROPS" id="M41.018"/>
<evidence type="ECO:0000313" key="17">
    <source>
        <dbReference type="Proteomes" id="UP000002009"/>
    </source>
</evidence>
<evidence type="ECO:0000256" key="5">
    <source>
        <dbReference type="ARBA" id="ARBA00022670"/>
    </source>
</evidence>
<dbReference type="RefSeq" id="XP_002508624.1">
    <property type="nucleotide sequence ID" value="XM_002508578.1"/>
</dbReference>
<dbReference type="OMA" id="KYDSDPM"/>
<dbReference type="Proteomes" id="UP000002009">
    <property type="component" value="Chromosome 10"/>
</dbReference>
<dbReference type="NCBIfam" id="TIGR01241">
    <property type="entry name" value="FtsH_fam"/>
    <property type="match status" value="1"/>
</dbReference>
<evidence type="ECO:0000256" key="13">
    <source>
        <dbReference type="SAM" id="Coils"/>
    </source>
</evidence>
<keyword evidence="13" id="KW-0175">Coiled coil</keyword>
<comment type="cofactor">
    <cofactor evidence="1">
        <name>Zn(2+)</name>
        <dbReference type="ChEBI" id="CHEBI:29105"/>
    </cofactor>
</comment>
<dbReference type="AlphaFoldDB" id="C1FHU9"/>
<dbReference type="InterPro" id="IPR037219">
    <property type="entry name" value="Peptidase_M41-like"/>
</dbReference>
<keyword evidence="12" id="KW-0496">Mitochondrion</keyword>
<dbReference type="GO" id="GO:0009507">
    <property type="term" value="C:chloroplast"/>
    <property type="evidence" value="ECO:0007669"/>
    <property type="project" value="TreeGrafter"/>
</dbReference>
<proteinExistence type="inferred from homology"/>
<dbReference type="InterPro" id="IPR005936">
    <property type="entry name" value="FtsH"/>
</dbReference>
<dbReference type="Gene3D" id="3.40.50.300">
    <property type="entry name" value="P-loop containing nucleotide triphosphate hydrolases"/>
    <property type="match status" value="1"/>
</dbReference>
<evidence type="ECO:0000256" key="14">
    <source>
        <dbReference type="SAM" id="MobiDB-lite"/>
    </source>
</evidence>
<dbReference type="InParanoid" id="C1FHU9"/>
<organism evidence="16 17">
    <name type="scientific">Micromonas commoda (strain RCC299 / NOUM17 / CCMP2709)</name>
    <name type="common">Picoplanktonic green alga</name>
    <dbReference type="NCBI Taxonomy" id="296587"/>
    <lineage>
        <taxon>Eukaryota</taxon>
        <taxon>Viridiplantae</taxon>
        <taxon>Chlorophyta</taxon>
        <taxon>Mamiellophyceae</taxon>
        <taxon>Mamiellales</taxon>
        <taxon>Mamiellaceae</taxon>
        <taxon>Micromonas</taxon>
    </lineage>
</organism>
<dbReference type="PANTHER" id="PTHR23076">
    <property type="entry name" value="METALLOPROTEASE M41 FTSH"/>
    <property type="match status" value="1"/>
</dbReference>
<protein>
    <recommendedName>
        <fullName evidence="15">AAA+ ATPase domain-containing protein</fullName>
    </recommendedName>
</protein>
<dbReference type="CDD" id="cd19501">
    <property type="entry name" value="RecA-like_FtsH"/>
    <property type="match status" value="1"/>
</dbReference>
<dbReference type="PROSITE" id="PS00674">
    <property type="entry name" value="AAA"/>
    <property type="match status" value="1"/>
</dbReference>
<accession>C1FHU9</accession>
<dbReference type="InterPro" id="IPR027417">
    <property type="entry name" value="P-loop_NTPase"/>
</dbReference>
<keyword evidence="10" id="KW-0067">ATP-binding</keyword>
<dbReference type="InterPro" id="IPR003960">
    <property type="entry name" value="ATPase_AAA_CS"/>
</dbReference>
<dbReference type="GO" id="GO:0016887">
    <property type="term" value="F:ATP hydrolysis activity"/>
    <property type="evidence" value="ECO:0007669"/>
    <property type="project" value="InterPro"/>
</dbReference>
<dbReference type="Gene3D" id="1.10.8.60">
    <property type="match status" value="1"/>
</dbReference>
<keyword evidence="5" id="KW-0645">Protease</keyword>
<keyword evidence="17" id="KW-1185">Reference proteome</keyword>
<evidence type="ECO:0000256" key="6">
    <source>
        <dbReference type="ARBA" id="ARBA00022723"/>
    </source>
</evidence>
<dbReference type="SMART" id="SM00382">
    <property type="entry name" value="AAA"/>
    <property type="match status" value="1"/>
</dbReference>
<evidence type="ECO:0000256" key="3">
    <source>
        <dbReference type="ARBA" id="ARBA00010044"/>
    </source>
</evidence>
<reference evidence="16 17" key="1">
    <citation type="journal article" date="2009" name="Science">
        <title>Green evolution and dynamic adaptations revealed by genomes of the marine picoeukaryotes Micromonas.</title>
        <authorList>
            <person name="Worden A.Z."/>
            <person name="Lee J.H."/>
            <person name="Mock T."/>
            <person name="Rouze P."/>
            <person name="Simmons M.P."/>
            <person name="Aerts A.L."/>
            <person name="Allen A.E."/>
            <person name="Cuvelier M.L."/>
            <person name="Derelle E."/>
            <person name="Everett M.V."/>
            <person name="Foulon E."/>
            <person name="Grimwood J."/>
            <person name="Gundlach H."/>
            <person name="Henrissat B."/>
            <person name="Napoli C."/>
            <person name="McDonald S.M."/>
            <person name="Parker M.S."/>
            <person name="Rombauts S."/>
            <person name="Salamov A."/>
            <person name="Von Dassow P."/>
            <person name="Badger J.H."/>
            <person name="Coutinho P.M."/>
            <person name="Demir E."/>
            <person name="Dubchak I."/>
            <person name="Gentemann C."/>
            <person name="Eikrem W."/>
            <person name="Gready J.E."/>
            <person name="John U."/>
            <person name="Lanier W."/>
            <person name="Lindquist E.A."/>
            <person name="Lucas S."/>
            <person name="Mayer K.F."/>
            <person name="Moreau H."/>
            <person name="Not F."/>
            <person name="Otillar R."/>
            <person name="Panaud O."/>
            <person name="Pangilinan J."/>
            <person name="Paulsen I."/>
            <person name="Piegu B."/>
            <person name="Poliakov A."/>
            <person name="Robbens S."/>
            <person name="Schmutz J."/>
            <person name="Toulza E."/>
            <person name="Wyss T."/>
            <person name="Zelensky A."/>
            <person name="Zhou K."/>
            <person name="Armbrust E.V."/>
            <person name="Bhattacharya D."/>
            <person name="Goodenough U.W."/>
            <person name="Van de Peer Y."/>
            <person name="Grigoriev I.V."/>
        </authorList>
    </citation>
    <scope>NUCLEOTIDE SEQUENCE [LARGE SCALE GENOMIC DNA]</scope>
    <source>
        <strain evidence="17">RCC299 / NOUM17</strain>
    </source>
</reference>
<dbReference type="Pfam" id="PF01434">
    <property type="entry name" value="Peptidase_M41"/>
    <property type="match status" value="1"/>
</dbReference>
<dbReference type="OrthoDB" id="1413014at2759"/>
<evidence type="ECO:0000313" key="16">
    <source>
        <dbReference type="EMBL" id="ACO69882.1"/>
    </source>
</evidence>
<evidence type="ECO:0000256" key="9">
    <source>
        <dbReference type="ARBA" id="ARBA00022833"/>
    </source>
</evidence>
<evidence type="ECO:0000256" key="12">
    <source>
        <dbReference type="ARBA" id="ARBA00023128"/>
    </source>
</evidence>
<name>C1FHU9_MICCC</name>
<evidence type="ECO:0000256" key="1">
    <source>
        <dbReference type="ARBA" id="ARBA00001947"/>
    </source>
</evidence>
<dbReference type="GO" id="GO:0005739">
    <property type="term" value="C:mitochondrion"/>
    <property type="evidence" value="ECO:0007669"/>
    <property type="project" value="UniProtKB-SubCell"/>
</dbReference>
<evidence type="ECO:0000256" key="4">
    <source>
        <dbReference type="ARBA" id="ARBA00010550"/>
    </source>
</evidence>
<dbReference type="GO" id="GO:0046872">
    <property type="term" value="F:metal ion binding"/>
    <property type="evidence" value="ECO:0007669"/>
    <property type="project" value="UniProtKB-KW"/>
</dbReference>
<evidence type="ECO:0000256" key="2">
    <source>
        <dbReference type="ARBA" id="ARBA00004173"/>
    </source>
</evidence>
<feature type="region of interest" description="Disordered" evidence="14">
    <location>
        <begin position="663"/>
        <end position="690"/>
    </location>
</feature>
<comment type="similarity">
    <text evidence="4">In the N-terminal section; belongs to the AAA ATPase family.</text>
</comment>
<dbReference type="Pfam" id="PF00004">
    <property type="entry name" value="AAA"/>
    <property type="match status" value="1"/>
</dbReference>
<dbReference type="GO" id="GO:0016020">
    <property type="term" value="C:membrane"/>
    <property type="evidence" value="ECO:0007669"/>
    <property type="project" value="InterPro"/>
</dbReference>
<dbReference type="FunCoup" id="C1FHU9">
    <property type="interactions" value="2087"/>
</dbReference>
<dbReference type="GO" id="GO:0004222">
    <property type="term" value="F:metalloendopeptidase activity"/>
    <property type="evidence" value="ECO:0007669"/>
    <property type="project" value="InterPro"/>
</dbReference>
<dbReference type="GO" id="GO:0004176">
    <property type="term" value="F:ATP-dependent peptidase activity"/>
    <property type="evidence" value="ECO:0007669"/>
    <property type="project" value="InterPro"/>
</dbReference>
<dbReference type="HAMAP" id="MF_01458">
    <property type="entry name" value="FtsH"/>
    <property type="match status" value="1"/>
</dbReference>
<keyword evidence="11" id="KW-0482">Metalloprotease</keyword>
<dbReference type="GO" id="GO:0005524">
    <property type="term" value="F:ATP binding"/>
    <property type="evidence" value="ECO:0007669"/>
    <property type="project" value="UniProtKB-KW"/>
</dbReference>
<dbReference type="eggNOG" id="KOG0734">
    <property type="taxonomic scope" value="Eukaryota"/>
</dbReference>
<dbReference type="InterPro" id="IPR000642">
    <property type="entry name" value="Peptidase_M41"/>
</dbReference>
<keyword evidence="8" id="KW-0378">Hydrolase</keyword>
<dbReference type="InterPro" id="IPR041569">
    <property type="entry name" value="AAA_lid_3"/>
</dbReference>
<feature type="region of interest" description="Disordered" evidence="14">
    <location>
        <begin position="39"/>
        <end position="59"/>
    </location>
</feature>
<gene>
    <name evidence="16" type="ORF">MICPUN_95367</name>
</gene>
<dbReference type="SUPFAM" id="SSF140990">
    <property type="entry name" value="FtsH protease domain-like"/>
    <property type="match status" value="1"/>
</dbReference>
<keyword evidence="9" id="KW-0862">Zinc</keyword>
<dbReference type="KEGG" id="mis:MICPUN_95367"/>
<evidence type="ECO:0000256" key="7">
    <source>
        <dbReference type="ARBA" id="ARBA00022741"/>
    </source>
</evidence>
<evidence type="ECO:0000259" key="15">
    <source>
        <dbReference type="SMART" id="SM00382"/>
    </source>
</evidence>
<dbReference type="GO" id="GO:0045037">
    <property type="term" value="P:protein import into chloroplast stroma"/>
    <property type="evidence" value="ECO:0007669"/>
    <property type="project" value="TreeGrafter"/>
</dbReference>
<feature type="coiled-coil region" evidence="13">
    <location>
        <begin position="594"/>
        <end position="625"/>
    </location>
</feature>
<keyword evidence="7" id="KW-0547">Nucleotide-binding</keyword>
<dbReference type="InterPro" id="IPR003959">
    <property type="entry name" value="ATPase_AAA_core"/>
</dbReference>
<dbReference type="Gene3D" id="1.20.58.760">
    <property type="entry name" value="Peptidase M41"/>
    <property type="match status" value="1"/>
</dbReference>
<comment type="similarity">
    <text evidence="3">In the C-terminal section; belongs to the peptidase M41 family.</text>
</comment>
<sequence length="717" mass="75616">MLRHAVRRAAATARALRAPAHPAAAPLAPARWSVPSVTRPAARRTFTGGTGGTVPSSASEQARYLRDLNRNDPEAVVRLYEQGKVAASEGNLAEYLKALVRCEKLNESALLRTLQRGASGEAAAGGGVENAARAMGAAALQNGEILGTAQSPIYTQQLEPTFRAQLWRTLRTLGTAFIILSGVGALADERGGISRGIMGGDGAPKPTPETKTKFADVKGVDEAKGELVEIVEYLRSPAKFTRLGGKLPKGLLLVGPPGTGKTMLARAVAGEAGVPFFYTSGSEFEEMFVGVGARRVRDLFRAAKAAAPCIVFIDEIDAVGSARNPKDQQNTRMTLNQLLTELDGFKKNEGVIVLAATNTPESLDKALVRPGRFDRTVAVPNPDVDGRKQILETHAEGVTTSPAVDWDVIARGTPGFSGADLANLVNVAALRAALDGAAQVGMKQLEYAKDRILMGAERKSAVVAEENRRLTAYHEGGHALVALFTEGARPVHKATIVPRGQSLGMVMQLPEKDELNLTKKQLLAMLDVTMGGRVAEELIFGEAEVTTGASSDLRQATRLAREMITKYGFSERLGLASTEYSDYGLSHETRLVIEDEVKRLLEEANQRARRLLKKHEKDLHMLAKQLLDKETLTGAELRRLVKMPAKSGDASFIEEGFGASAVSKDANGGKKAETTSGAGSDGPSPAEAAKAAAAAAKAAAAAAKAAAGRAAAGAGAA</sequence>
<dbReference type="FunFam" id="3.40.50.300:FF:000175">
    <property type="entry name" value="ATP-dependent zinc metalloprotease FTSH 4"/>
    <property type="match status" value="1"/>
</dbReference>
<evidence type="ECO:0000256" key="10">
    <source>
        <dbReference type="ARBA" id="ARBA00022840"/>
    </source>
</evidence>
<dbReference type="GeneID" id="8247183"/>
<dbReference type="STRING" id="296587.C1FHU9"/>
<dbReference type="PANTHER" id="PTHR23076:SF37">
    <property type="entry name" value="ATP-DEPENDENT ZINC METALLOPROTEASE FTSH 4, MITOCHONDRIAL"/>
    <property type="match status" value="1"/>
</dbReference>
<dbReference type="GO" id="GO:0006508">
    <property type="term" value="P:proteolysis"/>
    <property type="evidence" value="ECO:0007669"/>
    <property type="project" value="UniProtKB-KW"/>
</dbReference>
<dbReference type="SUPFAM" id="SSF52540">
    <property type="entry name" value="P-loop containing nucleoside triphosphate hydrolases"/>
    <property type="match status" value="1"/>
</dbReference>
<dbReference type="FunFam" id="1.10.8.60:FF:000001">
    <property type="entry name" value="ATP-dependent zinc metalloprotease FtsH"/>
    <property type="match status" value="1"/>
</dbReference>